<reference evidence="1" key="1">
    <citation type="journal article" date="2014" name="Genome Announc.">
        <title>Draft Genome Sequences of Three Alkaliphilic Bacillus Strains, Bacillus wakoensis JCM 9140T, Bacillus akibai JCM 9157T, and Bacillus hemicellulosilyticus JCM 9152T.</title>
        <authorList>
            <person name="Yuki M."/>
            <person name="Oshima K."/>
            <person name="Suda W."/>
            <person name="Oshida Y."/>
            <person name="Kitamura K."/>
            <person name="Iida T."/>
            <person name="Hattori M."/>
            <person name="Ohkuma M."/>
        </authorList>
    </citation>
    <scope>NUCLEOTIDE SEQUENCE [LARGE SCALE GENOMIC DNA]</scope>
    <source>
        <strain evidence="1">JCM 9140</strain>
    </source>
</reference>
<organism evidence="1 2">
    <name type="scientific">Halalkalibacter wakoensis JCM 9140</name>
    <dbReference type="NCBI Taxonomy" id="1236970"/>
    <lineage>
        <taxon>Bacteria</taxon>
        <taxon>Bacillati</taxon>
        <taxon>Bacillota</taxon>
        <taxon>Bacilli</taxon>
        <taxon>Bacillales</taxon>
        <taxon>Bacillaceae</taxon>
        <taxon>Halalkalibacter</taxon>
    </lineage>
</organism>
<comment type="caution">
    <text evidence="1">The sequence shown here is derived from an EMBL/GenBank/DDBJ whole genome shotgun (WGS) entry which is preliminary data.</text>
</comment>
<protein>
    <submittedName>
        <fullName evidence="1">Uncharacterized protein</fullName>
    </submittedName>
</protein>
<sequence length="94" mass="10444">MRVGKSSKNNNQAIKAAPISGLIKFTNLLLKVARSAPFFLFEKYNVITHKFTKKKAVKAPKLTNLNATSMVMKIASNATTEEKMMFNTGVLYFG</sequence>
<gene>
    <name evidence="1" type="ORF">JCM9140_4684</name>
</gene>
<name>W4Q914_9BACI</name>
<evidence type="ECO:0000313" key="1">
    <source>
        <dbReference type="EMBL" id="GAE28447.1"/>
    </source>
</evidence>
<evidence type="ECO:0000313" key="2">
    <source>
        <dbReference type="Proteomes" id="UP000018890"/>
    </source>
</evidence>
<proteinExistence type="predicted"/>
<dbReference type="EMBL" id="BAUT01000108">
    <property type="protein sequence ID" value="GAE28447.1"/>
    <property type="molecule type" value="Genomic_DNA"/>
</dbReference>
<keyword evidence="2" id="KW-1185">Reference proteome</keyword>
<dbReference type="Proteomes" id="UP000018890">
    <property type="component" value="Unassembled WGS sequence"/>
</dbReference>
<accession>W4Q914</accession>
<dbReference type="AlphaFoldDB" id="W4Q914"/>